<dbReference type="PANTHER" id="PTHR30005:SF0">
    <property type="entry name" value="RETROGRADE REGULATION PROTEIN 2"/>
    <property type="match status" value="1"/>
</dbReference>
<dbReference type="InterPro" id="IPR050273">
    <property type="entry name" value="GppA/Ppx_hydrolase"/>
</dbReference>
<name>A0A6I4T9X0_9SPHN</name>
<evidence type="ECO:0000313" key="3">
    <source>
        <dbReference type="Proteomes" id="UP000438476"/>
    </source>
</evidence>
<dbReference type="PANTHER" id="PTHR30005">
    <property type="entry name" value="EXOPOLYPHOSPHATASE"/>
    <property type="match status" value="1"/>
</dbReference>
<dbReference type="SUPFAM" id="SSF53067">
    <property type="entry name" value="Actin-like ATPase domain"/>
    <property type="match status" value="2"/>
</dbReference>
<dbReference type="Gene3D" id="3.30.420.40">
    <property type="match status" value="1"/>
</dbReference>
<dbReference type="EMBL" id="WTYT01000006">
    <property type="protein sequence ID" value="MXO66813.1"/>
    <property type="molecule type" value="Genomic_DNA"/>
</dbReference>
<comment type="caution">
    <text evidence="2">The sequence shown here is derived from an EMBL/GenBank/DDBJ whole genome shotgun (WGS) entry which is preliminary data.</text>
</comment>
<organism evidence="2 3">
    <name type="scientific">Altericroceibacterium endophyticum</name>
    <dbReference type="NCBI Taxonomy" id="1808508"/>
    <lineage>
        <taxon>Bacteria</taxon>
        <taxon>Pseudomonadati</taxon>
        <taxon>Pseudomonadota</taxon>
        <taxon>Alphaproteobacteria</taxon>
        <taxon>Sphingomonadales</taxon>
        <taxon>Erythrobacteraceae</taxon>
        <taxon>Altericroceibacterium</taxon>
    </lineage>
</organism>
<dbReference type="Gene3D" id="3.30.420.150">
    <property type="entry name" value="Exopolyphosphatase. Domain 2"/>
    <property type="match status" value="1"/>
</dbReference>
<gene>
    <name evidence="2" type="ORF">GRI91_13690</name>
</gene>
<reference evidence="2 3" key="1">
    <citation type="submission" date="2019-12" db="EMBL/GenBank/DDBJ databases">
        <title>Genomic-based taxomic classification of the family Erythrobacteraceae.</title>
        <authorList>
            <person name="Xu L."/>
        </authorList>
    </citation>
    <scope>NUCLEOTIDE SEQUENCE [LARGE SCALE GENOMIC DNA]</scope>
    <source>
        <strain evidence="2 3">LMG 29518</strain>
    </source>
</reference>
<feature type="domain" description="Ppx/GppA phosphatase N-terminal" evidence="1">
    <location>
        <begin position="47"/>
        <end position="309"/>
    </location>
</feature>
<dbReference type="RefSeq" id="WP_160737254.1">
    <property type="nucleotide sequence ID" value="NZ_WTYT01000006.1"/>
</dbReference>
<dbReference type="Pfam" id="PF02541">
    <property type="entry name" value="Ppx-GppA"/>
    <property type="match status" value="1"/>
</dbReference>
<dbReference type="InterPro" id="IPR003695">
    <property type="entry name" value="Ppx_GppA_N"/>
</dbReference>
<proteinExistence type="predicted"/>
<dbReference type="CDD" id="cd24052">
    <property type="entry name" value="ASKHA_NBD_HpPPX-GppA-like"/>
    <property type="match status" value="1"/>
</dbReference>
<dbReference type="Gene3D" id="1.10.3210.10">
    <property type="entry name" value="Hypothetical protein af1432"/>
    <property type="match status" value="1"/>
</dbReference>
<evidence type="ECO:0000313" key="2">
    <source>
        <dbReference type="EMBL" id="MXO66813.1"/>
    </source>
</evidence>
<evidence type="ECO:0000259" key="1">
    <source>
        <dbReference type="Pfam" id="PF02541"/>
    </source>
</evidence>
<accession>A0A6I4T9X0</accession>
<dbReference type="InterPro" id="IPR043129">
    <property type="entry name" value="ATPase_NBD"/>
</dbReference>
<dbReference type="Proteomes" id="UP000438476">
    <property type="component" value="Unassembled WGS sequence"/>
</dbReference>
<keyword evidence="3" id="KW-1185">Reference proteome</keyword>
<protein>
    <submittedName>
        <fullName evidence="2">Ppx/GppA family phosphatase</fullName>
    </submittedName>
</protein>
<dbReference type="AlphaFoldDB" id="A0A6I4T9X0"/>
<dbReference type="OrthoDB" id="3698573at2"/>
<dbReference type="GO" id="GO:0006357">
    <property type="term" value="P:regulation of transcription by RNA polymerase II"/>
    <property type="evidence" value="ECO:0007669"/>
    <property type="project" value="TreeGrafter"/>
</dbReference>
<sequence length="501" mass="54352">MTKSQRHSTRTRHNAGEWPDRAVIDIGSNTVRMVAYAGSRRAPMVWLNEKVTAKLGRELDVSGRIPDKASDMALTALRRFRTILTDLEIEEVLPVATAAARDAENGPEFLDKVREVGLDVRLLSGSEEAQLSALGVIGAFPKAQGVVCDLGGGSLELVSVDDGETHDGCSLPLGTLRLPVLSEDGPDTFKRKVHKSFQKAGWAAAHPGPLYMVGGTWRAFATYAMHKLDTPLTDPHGFTLSVDDASKLAKKLTRSDADMLSDIDGISSTRAAALPNAAAMLRIMLNELEPDRLVFSGWGLREGLLYRDLAPAVKSQDPLQAGVTQFARPRGGSATRAAMIAAWSIDVANGTQGGERLRLAVTMLALALAQTEPNLRLTMAREWTLHKRWLGVNDWQRGMMCAALLAACGETNVPEDLTTLCPAERLKEAVSWGLAIRLSRRLGAGSRSSMLSTSLALQDDCLTLRFDENRATLDGDTVRKDLKNLANWMGLDHKVVIGDKV</sequence>